<keyword evidence="2 5" id="KW-0812">Transmembrane</keyword>
<dbReference type="AlphaFoldDB" id="A0AAY4AAD9"/>
<dbReference type="Ensembl" id="ENSDCDT00010006126.1">
    <property type="protein sequence ID" value="ENSDCDP00010005917.1"/>
    <property type="gene ID" value="ENSDCDG00010002590.1"/>
</dbReference>
<keyword evidence="8" id="KW-1185">Reference proteome</keyword>
<evidence type="ECO:0000256" key="3">
    <source>
        <dbReference type="ARBA" id="ARBA00022989"/>
    </source>
</evidence>
<name>A0AAY4AAD9_9TELE</name>
<reference evidence="7" key="3">
    <citation type="submission" date="2025-09" db="UniProtKB">
        <authorList>
            <consortium name="Ensembl"/>
        </authorList>
    </citation>
    <scope>IDENTIFICATION</scope>
</reference>
<evidence type="ECO:0000256" key="5">
    <source>
        <dbReference type="SAM" id="Phobius"/>
    </source>
</evidence>
<reference evidence="7" key="2">
    <citation type="submission" date="2025-08" db="UniProtKB">
        <authorList>
            <consortium name="Ensembl"/>
        </authorList>
    </citation>
    <scope>IDENTIFICATION</scope>
</reference>
<dbReference type="PROSITE" id="PS50262">
    <property type="entry name" value="G_PROTEIN_RECEP_F1_2"/>
    <property type="match status" value="1"/>
</dbReference>
<keyword evidence="4 5" id="KW-0472">Membrane</keyword>
<sequence length="302" mass="34212">YARQTRQINTVLGIKIAFVFLLSFPFVCINGIMLITLRSKTVFRETSRYILFTHMLCVDSITLVVTVVIYIFAMALLNLAKAVCAVFVLISASCSRNAPLTLALMSLERYVAVCFPFLHCKIATPKTTGLALGFTWLISTVSITVDLISVFALDPTFETSQTVCTRERFFVAKWQVVAFQVFNGFCFVSVTVVLIFTYISIIIIVRTIPTNRDSAIKARQTILLHIIQLAFCLNTFVYSQIEQLLAMTTTSVFVNLRYLNFIFVIVLPRCMSPLIYGLRDETIRHLFLVGLCCINSDKKFRH</sequence>
<reference evidence="7 8" key="1">
    <citation type="submission" date="2020-06" db="EMBL/GenBank/DDBJ databases">
        <authorList>
            <consortium name="Wellcome Sanger Institute Data Sharing"/>
        </authorList>
    </citation>
    <scope>NUCLEOTIDE SEQUENCE [LARGE SCALE GENOMIC DNA]</scope>
</reference>
<feature type="transmembrane region" description="Helical" evidence="5">
    <location>
        <begin position="49"/>
        <end position="77"/>
    </location>
</feature>
<evidence type="ECO:0000313" key="8">
    <source>
        <dbReference type="Proteomes" id="UP000694580"/>
    </source>
</evidence>
<feature type="domain" description="G-protein coupled receptors family 1 profile" evidence="6">
    <location>
        <begin position="29"/>
        <end position="276"/>
    </location>
</feature>
<dbReference type="InterPro" id="IPR017452">
    <property type="entry name" value="GPCR_Rhodpsn_7TM"/>
</dbReference>
<protein>
    <submittedName>
        <fullName evidence="7">Odorant receptor, family 92, subfamily A, member 1</fullName>
    </submittedName>
</protein>
<dbReference type="GO" id="GO:0005549">
    <property type="term" value="F:odorant binding"/>
    <property type="evidence" value="ECO:0007669"/>
    <property type="project" value="TreeGrafter"/>
</dbReference>
<evidence type="ECO:0000256" key="1">
    <source>
        <dbReference type="ARBA" id="ARBA00004370"/>
    </source>
</evidence>
<dbReference type="Gene3D" id="1.20.1070.10">
    <property type="entry name" value="Rhodopsin 7-helix transmembrane proteins"/>
    <property type="match status" value="1"/>
</dbReference>
<dbReference type="PANTHER" id="PTHR26451:SF866">
    <property type="entry name" value="ODORANT RECEPTOR-RELATED"/>
    <property type="match status" value="1"/>
</dbReference>
<feature type="transmembrane region" description="Helical" evidence="5">
    <location>
        <begin position="258"/>
        <end position="278"/>
    </location>
</feature>
<dbReference type="GO" id="GO:0016020">
    <property type="term" value="C:membrane"/>
    <property type="evidence" value="ECO:0007669"/>
    <property type="project" value="UniProtKB-SubCell"/>
</dbReference>
<dbReference type="FunFam" id="1.20.1070.10:FF:000096">
    <property type="entry name" value="Odorant receptor 131-2"/>
    <property type="match status" value="1"/>
</dbReference>
<evidence type="ECO:0000256" key="4">
    <source>
        <dbReference type="ARBA" id="ARBA00023136"/>
    </source>
</evidence>
<feature type="transmembrane region" description="Helical" evidence="5">
    <location>
        <begin position="181"/>
        <end position="209"/>
    </location>
</feature>
<evidence type="ECO:0000256" key="2">
    <source>
        <dbReference type="ARBA" id="ARBA00022692"/>
    </source>
</evidence>
<evidence type="ECO:0000259" key="6">
    <source>
        <dbReference type="PROSITE" id="PS50262"/>
    </source>
</evidence>
<comment type="subcellular location">
    <subcellularLocation>
        <location evidence="1">Membrane</location>
    </subcellularLocation>
</comment>
<dbReference type="Pfam" id="PF00001">
    <property type="entry name" value="7tm_1"/>
    <property type="match status" value="1"/>
</dbReference>
<accession>A0AAY4AAD9</accession>
<proteinExistence type="predicted"/>
<organism evidence="7 8">
    <name type="scientific">Denticeps clupeoides</name>
    <name type="common">denticle herring</name>
    <dbReference type="NCBI Taxonomy" id="299321"/>
    <lineage>
        <taxon>Eukaryota</taxon>
        <taxon>Metazoa</taxon>
        <taxon>Chordata</taxon>
        <taxon>Craniata</taxon>
        <taxon>Vertebrata</taxon>
        <taxon>Euteleostomi</taxon>
        <taxon>Actinopterygii</taxon>
        <taxon>Neopterygii</taxon>
        <taxon>Teleostei</taxon>
        <taxon>Clupei</taxon>
        <taxon>Clupeiformes</taxon>
        <taxon>Denticipitoidei</taxon>
        <taxon>Denticipitidae</taxon>
        <taxon>Denticeps</taxon>
    </lineage>
</organism>
<dbReference type="SUPFAM" id="SSF81321">
    <property type="entry name" value="Family A G protein-coupled receptor-like"/>
    <property type="match status" value="1"/>
</dbReference>
<feature type="transmembrane region" description="Helical" evidence="5">
    <location>
        <begin position="130"/>
        <end position="153"/>
    </location>
</feature>
<dbReference type="InterPro" id="IPR052921">
    <property type="entry name" value="GPCR1_Superfamily_Member"/>
</dbReference>
<dbReference type="GO" id="GO:0004930">
    <property type="term" value="F:G protein-coupled receptor activity"/>
    <property type="evidence" value="ECO:0007669"/>
    <property type="project" value="InterPro"/>
</dbReference>
<feature type="transmembrane region" description="Helical" evidence="5">
    <location>
        <begin position="221"/>
        <end position="238"/>
    </location>
</feature>
<dbReference type="InterPro" id="IPR000276">
    <property type="entry name" value="GPCR_Rhodpsn"/>
</dbReference>
<feature type="transmembrane region" description="Helical" evidence="5">
    <location>
        <begin position="12"/>
        <end position="37"/>
    </location>
</feature>
<dbReference type="GO" id="GO:0004984">
    <property type="term" value="F:olfactory receptor activity"/>
    <property type="evidence" value="ECO:0007669"/>
    <property type="project" value="TreeGrafter"/>
</dbReference>
<evidence type="ECO:0000313" key="7">
    <source>
        <dbReference type="Ensembl" id="ENSDCDP00010005917.1"/>
    </source>
</evidence>
<dbReference type="PANTHER" id="PTHR26451">
    <property type="entry name" value="G_PROTEIN_RECEP_F1_2 DOMAIN-CONTAINING PROTEIN"/>
    <property type="match status" value="1"/>
</dbReference>
<dbReference type="GeneTree" id="ENSGT00940000163093"/>
<keyword evidence="3 5" id="KW-1133">Transmembrane helix</keyword>
<dbReference type="Proteomes" id="UP000694580">
    <property type="component" value="Chromosome 6"/>
</dbReference>